<dbReference type="InterPro" id="IPR002477">
    <property type="entry name" value="Peptidoglycan-bd-like"/>
</dbReference>
<dbReference type="Pfam" id="PF13208">
    <property type="entry name" value="TerB_N"/>
    <property type="match status" value="1"/>
</dbReference>
<dbReference type="Gene3D" id="1.10.3680.10">
    <property type="entry name" value="TerB-like"/>
    <property type="match status" value="1"/>
</dbReference>
<dbReference type="InterPro" id="IPR029024">
    <property type="entry name" value="TerB-like"/>
</dbReference>
<sequence>MAGKNRIATPWLILCGTLTALGVADGITTLAVAQLGGPAQARTAQSDLRALGFEPGVIDGQWGRQSLEALRRFQRHEGLAETGRTNPETVARLRDRRQSLVAADPSAIQTASTPMPRFVSNTISASTAPVLIPVIFVPVAYPNARPGFPSSHPVWISPAGSEERPKPVIPVDSSRSPGQQPASASTVVPAPEISTDVRAVAVAGTDDVAVVPPMGSSPLPWIAASVLGGILAVWGLLRRRRKQPDDATPGATSNAAYETVPNSVEGPGRLLQATSPIGSPLPTPALPEPPRAPATARALPDPPVPVVTTEGVPVQGATPVARITFGTRTTALRIPASDPPTFPAAVGGARPANIPRSPEPKAVLSPYRLAGDRVWVPAGAKATVAGFSLPGLVYVGRVLPRMDGYGRNDNCLIDPGMTVAKSNGDTSGQHMDYWPAYESMRPSSRRAFLEWLSGSRSDPSAHIGYVFVHLYGLERRGVLERSQEDRPAIRAEVERLLSVYGHHGSFHRYATDLLSALEILDLTPGQDPAPVFVPSGGDVSPSVRLAVGSRIRDGRPIEADWLLAWTMSHPETRVRTPARRAFDHLRTEFAAEFAQRHPSGGLLLKARKGKGASIPYRAASGSFTVGLEPDGVETLPDLSRYPEALTAGRELLEICTNRLDAYSRRLGKASATASATTLQAFALLPPARREEALEPTAAEDLAWVRMHAASGTSVPYMELSQRVLGQPGEKPTPTKLRDLADTLCRFGVGMIPDPRFPARLPASLTVMPFRLDAPCETVAVPSDAYRAAFLALSVGMLVAKADGEVSDDERAVLREMASASPGLSIDERHRLAADATWLEVNPAELPSLRTRLAELGVEHRQSIGASLVRVASSDGSHHRAEISLLEKAFRHMGLDQRQLYAALHQAGPDPEASKETPAGGYDLVRVTLGADHERTYAIPGAPLVKSVPLAQESPVQGRVTVGSAGRVDSDLLAAIRAETVAVSSVLSSVFELDADPVTPDGEAATGVDAQDKGTDAEDVLAGLDLRHAQLLRELVVRSDWPRTEFDRLAREFGLLPGAAMENLNDWAFDRFEDALVEEGDPVHINLHLIPEPLLEAV</sequence>
<evidence type="ECO:0000313" key="6">
    <source>
        <dbReference type="EMBL" id="MFD1303688.1"/>
    </source>
</evidence>
<evidence type="ECO:0000259" key="4">
    <source>
        <dbReference type="Pfam" id="PF13208"/>
    </source>
</evidence>
<dbReference type="SUPFAM" id="SSF158682">
    <property type="entry name" value="TerB-like"/>
    <property type="match status" value="1"/>
</dbReference>
<dbReference type="EMBL" id="JBHTND010000035">
    <property type="protein sequence ID" value="MFD1303688.1"/>
    <property type="molecule type" value="Genomic_DNA"/>
</dbReference>
<feature type="region of interest" description="Disordered" evidence="1">
    <location>
        <begin position="243"/>
        <end position="303"/>
    </location>
</feature>
<dbReference type="Pfam" id="PF15615">
    <property type="entry name" value="TerB_C"/>
    <property type="match status" value="1"/>
</dbReference>
<feature type="domain" description="TerB N-terminal" evidence="4">
    <location>
        <begin position="378"/>
        <end position="578"/>
    </location>
</feature>
<feature type="domain" description="Peptidoglycan binding-like" evidence="2">
    <location>
        <begin position="41"/>
        <end position="93"/>
    </location>
</feature>
<dbReference type="Proteomes" id="UP001597176">
    <property type="component" value="Unassembled WGS sequence"/>
</dbReference>
<dbReference type="RefSeq" id="WP_379040857.1">
    <property type="nucleotide sequence ID" value="NZ_JBHTND010000035.1"/>
</dbReference>
<dbReference type="InterPro" id="IPR028932">
    <property type="entry name" value="TerB-C"/>
</dbReference>
<evidence type="ECO:0000259" key="5">
    <source>
        <dbReference type="Pfam" id="PF15615"/>
    </source>
</evidence>
<name>A0ABW3X621_9HYPH</name>
<dbReference type="CDD" id="cd07176">
    <property type="entry name" value="terB"/>
    <property type="match status" value="1"/>
</dbReference>
<feature type="domain" description="TerB-C" evidence="5">
    <location>
        <begin position="967"/>
        <end position="1091"/>
    </location>
</feature>
<accession>A0ABW3X621</accession>
<dbReference type="Pfam" id="PF05099">
    <property type="entry name" value="TerB"/>
    <property type="match status" value="1"/>
</dbReference>
<keyword evidence="7" id="KW-1185">Reference proteome</keyword>
<feature type="compositionally biased region" description="Polar residues" evidence="1">
    <location>
        <begin position="250"/>
        <end position="262"/>
    </location>
</feature>
<dbReference type="Gene3D" id="1.10.101.10">
    <property type="entry name" value="PGBD-like superfamily/PGBD"/>
    <property type="match status" value="1"/>
</dbReference>
<dbReference type="InterPro" id="IPR007791">
    <property type="entry name" value="DjlA_N"/>
</dbReference>
<comment type="caution">
    <text evidence="6">The sequence shown here is derived from an EMBL/GenBank/DDBJ whole genome shotgun (WGS) entry which is preliminary data.</text>
</comment>
<evidence type="ECO:0000256" key="1">
    <source>
        <dbReference type="SAM" id="MobiDB-lite"/>
    </source>
</evidence>
<feature type="compositionally biased region" description="Polar residues" evidence="1">
    <location>
        <begin position="173"/>
        <end position="186"/>
    </location>
</feature>
<protein>
    <submittedName>
        <fullName evidence="6">TerB N-terminal domain-containing protein</fullName>
    </submittedName>
</protein>
<organism evidence="6 7">
    <name type="scientific">Methylobacterium marchantiae</name>
    <dbReference type="NCBI Taxonomy" id="600331"/>
    <lineage>
        <taxon>Bacteria</taxon>
        <taxon>Pseudomonadati</taxon>
        <taxon>Pseudomonadota</taxon>
        <taxon>Alphaproteobacteria</taxon>
        <taxon>Hyphomicrobiales</taxon>
        <taxon>Methylobacteriaceae</taxon>
        <taxon>Methylobacterium</taxon>
    </lineage>
</organism>
<feature type="region of interest" description="Disordered" evidence="1">
    <location>
        <begin position="159"/>
        <end position="187"/>
    </location>
</feature>
<feature type="compositionally biased region" description="Pro residues" evidence="1">
    <location>
        <begin position="279"/>
        <end position="292"/>
    </location>
</feature>
<evidence type="ECO:0000259" key="2">
    <source>
        <dbReference type="Pfam" id="PF01471"/>
    </source>
</evidence>
<dbReference type="SUPFAM" id="SSF47090">
    <property type="entry name" value="PGBD-like"/>
    <property type="match status" value="1"/>
</dbReference>
<gene>
    <name evidence="6" type="ORF">ACFQ4G_19145</name>
</gene>
<proteinExistence type="predicted"/>
<feature type="domain" description="Co-chaperone DjlA N-terminal" evidence="3">
    <location>
        <begin position="792"/>
        <end position="901"/>
    </location>
</feature>
<dbReference type="Pfam" id="PF01471">
    <property type="entry name" value="PG_binding_1"/>
    <property type="match status" value="1"/>
</dbReference>
<evidence type="ECO:0000259" key="3">
    <source>
        <dbReference type="Pfam" id="PF05099"/>
    </source>
</evidence>
<dbReference type="InterPro" id="IPR036365">
    <property type="entry name" value="PGBD-like_sf"/>
</dbReference>
<reference evidence="7" key="1">
    <citation type="journal article" date="2019" name="Int. J. Syst. Evol. Microbiol.">
        <title>The Global Catalogue of Microorganisms (GCM) 10K type strain sequencing project: providing services to taxonomists for standard genome sequencing and annotation.</title>
        <authorList>
            <consortium name="The Broad Institute Genomics Platform"/>
            <consortium name="The Broad Institute Genome Sequencing Center for Infectious Disease"/>
            <person name="Wu L."/>
            <person name="Ma J."/>
        </authorList>
    </citation>
    <scope>NUCLEOTIDE SEQUENCE [LARGE SCALE GENOMIC DNA]</scope>
    <source>
        <strain evidence="7">CCUG 56108</strain>
    </source>
</reference>
<dbReference type="InterPro" id="IPR025266">
    <property type="entry name" value="TerB_N"/>
</dbReference>
<dbReference type="InterPro" id="IPR036366">
    <property type="entry name" value="PGBDSf"/>
</dbReference>
<evidence type="ECO:0000313" key="7">
    <source>
        <dbReference type="Proteomes" id="UP001597176"/>
    </source>
</evidence>